<protein>
    <recommendedName>
        <fullName evidence="2">Putative Flp pilus-assembly TadG-like N-terminal domain-containing protein</fullName>
    </recommendedName>
</protein>
<reference evidence="3" key="3">
    <citation type="submission" date="2020-09" db="EMBL/GenBank/DDBJ databases">
        <authorList>
            <person name="Sun Q."/>
            <person name="Zhou Y."/>
        </authorList>
    </citation>
    <scope>NUCLEOTIDE SEQUENCE</scope>
    <source>
        <strain evidence="3">CGMCC 1.14984</strain>
    </source>
</reference>
<name>A0A8J3A1V5_9PROT</name>
<feature type="transmembrane region" description="Helical" evidence="1">
    <location>
        <begin position="12"/>
        <end position="34"/>
    </location>
</feature>
<dbReference type="EMBL" id="VCJR02000001">
    <property type="protein sequence ID" value="NHK26542.1"/>
    <property type="molecule type" value="Genomic_DNA"/>
</dbReference>
<proteinExistence type="predicted"/>
<evidence type="ECO:0000313" key="5">
    <source>
        <dbReference type="Proteomes" id="UP000621856"/>
    </source>
</evidence>
<reference evidence="4 6" key="2">
    <citation type="submission" date="2020-02" db="EMBL/GenBank/DDBJ databases">
        <title>Genome sequence of Parvularcula flava strain NH6-79.</title>
        <authorList>
            <person name="Abdul Karim M.H."/>
            <person name="Lam M.Q."/>
            <person name="Chen S.J."/>
            <person name="Yahya A."/>
            <person name="Shahir S."/>
            <person name="Shamsir M.S."/>
            <person name="Chong C.S."/>
        </authorList>
    </citation>
    <scope>NUCLEOTIDE SEQUENCE [LARGE SCALE GENOMIC DNA]</scope>
    <source>
        <strain evidence="4 6">NH6-79</strain>
    </source>
</reference>
<keyword evidence="6" id="KW-1185">Reference proteome</keyword>
<keyword evidence="1" id="KW-1133">Transmembrane helix</keyword>
<dbReference type="RefSeq" id="WP_155136261.1">
    <property type="nucleotide sequence ID" value="NZ_BMGZ01000001.1"/>
</dbReference>
<evidence type="ECO:0000313" key="6">
    <source>
        <dbReference type="Proteomes" id="UP000818603"/>
    </source>
</evidence>
<dbReference type="Pfam" id="PF13400">
    <property type="entry name" value="Tad"/>
    <property type="match status" value="1"/>
</dbReference>
<dbReference type="Proteomes" id="UP000621856">
    <property type="component" value="Unassembled WGS sequence"/>
</dbReference>
<dbReference type="AlphaFoldDB" id="A0A8J3A1V5"/>
<organism evidence="3 5">
    <name type="scientific">Aquisalinus luteolus</name>
    <dbReference type="NCBI Taxonomy" id="1566827"/>
    <lineage>
        <taxon>Bacteria</taxon>
        <taxon>Pseudomonadati</taxon>
        <taxon>Pseudomonadota</taxon>
        <taxon>Alphaproteobacteria</taxon>
        <taxon>Parvularculales</taxon>
        <taxon>Parvularculaceae</taxon>
        <taxon>Aquisalinus</taxon>
    </lineage>
</organism>
<comment type="caution">
    <text evidence="3">The sequence shown here is derived from an EMBL/GenBank/DDBJ whole genome shotgun (WGS) entry which is preliminary data.</text>
</comment>
<reference evidence="3" key="1">
    <citation type="journal article" date="2014" name="Int. J. Syst. Evol. Microbiol.">
        <title>Complete genome sequence of Corynebacterium casei LMG S-19264T (=DSM 44701T), isolated from a smear-ripened cheese.</title>
        <authorList>
            <consortium name="US DOE Joint Genome Institute (JGI-PGF)"/>
            <person name="Walter F."/>
            <person name="Albersmeier A."/>
            <person name="Kalinowski J."/>
            <person name="Ruckert C."/>
        </authorList>
    </citation>
    <scope>NUCLEOTIDE SEQUENCE</scope>
    <source>
        <strain evidence="3">CGMCC 1.14984</strain>
    </source>
</reference>
<gene>
    <name evidence="4" type="ORF">FF098_001315</name>
    <name evidence="3" type="ORF">GCM10011355_02660</name>
</gene>
<feature type="domain" description="Putative Flp pilus-assembly TadG-like N-terminal" evidence="2">
    <location>
        <begin position="13"/>
        <end position="60"/>
    </location>
</feature>
<keyword evidence="1" id="KW-0472">Membrane</keyword>
<evidence type="ECO:0000313" key="3">
    <source>
        <dbReference type="EMBL" id="GGH92655.1"/>
    </source>
</evidence>
<evidence type="ECO:0000256" key="1">
    <source>
        <dbReference type="SAM" id="Phobius"/>
    </source>
</evidence>
<dbReference type="InterPro" id="IPR028087">
    <property type="entry name" value="Tad_N"/>
</dbReference>
<dbReference type="Proteomes" id="UP000818603">
    <property type="component" value="Unassembled WGS sequence"/>
</dbReference>
<sequence length="562" mass="58868">MKHSHAIFRETGGNVAIFTGIILPVAVMFCGLVLDQGSMNVQQRKLQNATDMAAISGASAITQAEQVALASLADNGITLSSLDDPDAPEQEQEKIAANVTVERGQYLEDALLSVSERFTAGRQPYNAVRVSVNDTMKAHFNPLDREPQRVTKTATAAIRPAVAYSVGSRLASLDGGIANDLLGALTGSDIDLTVMDYNALTSADVDLLGFLDALAREVNITAGTYQDVLQTDITQQQLMSALKAVSSGGAWTALGKLGQDVSGSSQTFSLDSIIDLGSFARSPINVRALTAKIGVMELLSVSAMAANGTRQVEVDLDTDLPGLAGITLDLAIGSPMESGTWMSLGPSGTTLRTAQTRLRLLVSIGDDSLPEGSLVSLPLYLELASAEAGISSASCAYRDPSRSSATIAARPGIAQVWIGTTNDSDFTDFSSDMSPAKATLLNLTLARVKARAHAEMANSQPQNLYFSASDISQGTIKTAQTNQYTELLLQSLLDDLEIDIEALGLGLSVPGGLGSIVSEVLGDVTPSLDTLLSSVLQTLGVGLGEADVRVHVVHCTLAELVQ</sequence>
<dbReference type="EMBL" id="BMGZ01000001">
    <property type="protein sequence ID" value="GGH92655.1"/>
    <property type="molecule type" value="Genomic_DNA"/>
</dbReference>
<evidence type="ECO:0000259" key="2">
    <source>
        <dbReference type="Pfam" id="PF13400"/>
    </source>
</evidence>
<accession>A0A8J3A1V5</accession>
<evidence type="ECO:0000313" key="4">
    <source>
        <dbReference type="EMBL" id="NHK26542.1"/>
    </source>
</evidence>
<keyword evidence="1" id="KW-0812">Transmembrane</keyword>